<dbReference type="EMBL" id="LWDE02000135">
    <property type="protein sequence ID" value="KAE8252759.1"/>
    <property type="molecule type" value="Genomic_DNA"/>
</dbReference>
<feature type="compositionally biased region" description="Low complexity" evidence="1">
    <location>
        <begin position="182"/>
        <end position="193"/>
    </location>
</feature>
<feature type="compositionally biased region" description="Gly residues" evidence="1">
    <location>
        <begin position="29"/>
        <end position="39"/>
    </location>
</feature>
<feature type="compositionally biased region" description="Low complexity" evidence="1">
    <location>
        <begin position="549"/>
        <end position="563"/>
    </location>
</feature>
<accession>A0A8X7SZM5</accession>
<comment type="caution">
    <text evidence="2">The sequence shown here is derived from an EMBL/GenBank/DDBJ whole genome shotgun (WGS) entry which is preliminary data.</text>
</comment>
<evidence type="ECO:0000256" key="1">
    <source>
        <dbReference type="SAM" id="MobiDB-lite"/>
    </source>
</evidence>
<evidence type="ECO:0000313" key="2">
    <source>
        <dbReference type="EMBL" id="KAE8252759.1"/>
    </source>
</evidence>
<protein>
    <submittedName>
        <fullName evidence="2">Uncharacterized protein</fullName>
    </submittedName>
</protein>
<feature type="region of interest" description="Disordered" evidence="1">
    <location>
        <begin position="1"/>
        <end position="39"/>
    </location>
</feature>
<reference evidence="2" key="2">
    <citation type="journal article" date="2019" name="IMA Fungus">
        <title>Genome sequencing and comparison of five Tilletia species to identify candidate genes for the detection of regulated species infecting wheat.</title>
        <authorList>
            <person name="Nguyen H.D.T."/>
            <person name="Sultana T."/>
            <person name="Kesanakurti P."/>
            <person name="Hambleton S."/>
        </authorList>
    </citation>
    <scope>NUCLEOTIDE SEQUENCE</scope>
    <source>
        <strain evidence="2">DAOMC 236426</strain>
    </source>
</reference>
<feature type="region of interest" description="Disordered" evidence="1">
    <location>
        <begin position="73"/>
        <end position="229"/>
    </location>
</feature>
<feature type="region of interest" description="Disordered" evidence="1">
    <location>
        <begin position="710"/>
        <end position="761"/>
    </location>
</feature>
<dbReference type="Proteomes" id="UP000077684">
    <property type="component" value="Unassembled WGS sequence"/>
</dbReference>
<reference evidence="2" key="1">
    <citation type="submission" date="2016-04" db="EMBL/GenBank/DDBJ databases">
        <authorList>
            <person name="Nguyen H.D."/>
            <person name="Samba Siva P."/>
            <person name="Cullis J."/>
            <person name="Levesque C.A."/>
            <person name="Hambleton S."/>
        </authorList>
    </citation>
    <scope>NUCLEOTIDE SEQUENCE</scope>
    <source>
        <strain evidence="2">DAOMC 236426</strain>
    </source>
</reference>
<feature type="compositionally biased region" description="Basic and acidic residues" evidence="1">
    <location>
        <begin position="644"/>
        <end position="656"/>
    </location>
</feature>
<sequence>MFASRIGATSKGGQKGKGGQQGKEKGKGKGGGGGGGQPGGYCQKCECKGHATYACQATSRPYKSRPTASMALLNAAAAKERQTNVTVPDEFKGKSAKAGPSSKPMATEKAGSSSKPDDAPMKKGRIKSRSSGRRRWTPSTSSGSGSGSSSDSDSDSDSDSYSDSSSDAGPGRRQSKRRKRSYTPSSTSSSPRRSGAKRGSCPSDIPKGPELHPSHRPRQTAVAGFVPITTNIRTAPDMLKGKARSQPDGPVVQLLDQDRKSAAQEKWLKEALQVIASPLSVVKTRLAALAKVEKHMAKTVLSGNSQKAATWWRLQQNNDCNVASVLLPHLHVLHLHLALVGASLAKSSSSRRSEDDGLVLAVSSLSDVDLLAEEIVISLSLLQGLVVCDRNSRAACAKRVSLESILLVLSAPHLVEKDLTAPACHALDLLMCILVDSDEDVSDMFESLGGVDQISSVWKARAENVAMRRAAARVEREAARLRGPDFNPHRRNRSGPTRTVSDGPVTASPGKHPRRGYSEDFDGGRPSTPRARSGGLSPISSPQRAVKKTSTPPAVPASPAGPTIPQRSSSAVSSPETQRPDSPEAIYRGRGDVFSASRQSLGLVRSGNSSEEEKSSSWPKPTHSGSQDAADGGARHRPNSRRAMRAEEKPAKNDDGREAEEDEPDELCEKCIEFLIFYLQPELLEREAERERRMKDKMASAAVLQLGAPRRSGAEKIAAAAGKAQKREQGKPAPVPTRSKVTKSAEPEVSRSPAKQRSSRV</sequence>
<dbReference type="AlphaFoldDB" id="A0A8X7SZM5"/>
<gene>
    <name evidence="2" type="ORF">A4X06_0g1945</name>
</gene>
<dbReference type="PANTHER" id="PTHR34065">
    <property type="entry name" value="CELL DIVISION CONTROL PROTEIN 14"/>
    <property type="match status" value="1"/>
</dbReference>
<evidence type="ECO:0000313" key="3">
    <source>
        <dbReference type="Proteomes" id="UP000077684"/>
    </source>
</evidence>
<dbReference type="PANTHER" id="PTHR34065:SF1">
    <property type="entry name" value="CELL DIVISION CONTROL PROTEIN 14"/>
    <property type="match status" value="1"/>
</dbReference>
<dbReference type="InterPro" id="IPR012535">
    <property type="entry name" value="Cell_div_Cdc14"/>
</dbReference>
<name>A0A8X7SZM5_9BASI</name>
<dbReference type="Pfam" id="PF13917">
    <property type="entry name" value="zf-CCHC_3"/>
    <property type="match status" value="1"/>
</dbReference>
<feature type="region of interest" description="Disordered" evidence="1">
    <location>
        <begin position="479"/>
        <end position="665"/>
    </location>
</feature>
<feature type="compositionally biased region" description="Basic and acidic residues" evidence="1">
    <location>
        <begin position="578"/>
        <end position="591"/>
    </location>
</feature>
<feature type="compositionally biased region" description="Polar residues" evidence="1">
    <location>
        <begin position="565"/>
        <end position="577"/>
    </location>
</feature>
<organism evidence="2 3">
    <name type="scientific">Tilletia controversa</name>
    <name type="common">dwarf bunt fungus</name>
    <dbReference type="NCBI Taxonomy" id="13291"/>
    <lineage>
        <taxon>Eukaryota</taxon>
        <taxon>Fungi</taxon>
        <taxon>Dikarya</taxon>
        <taxon>Basidiomycota</taxon>
        <taxon>Ustilaginomycotina</taxon>
        <taxon>Exobasidiomycetes</taxon>
        <taxon>Tilletiales</taxon>
        <taxon>Tilletiaceae</taxon>
        <taxon>Tilletia</taxon>
    </lineage>
</organism>
<proteinExistence type="predicted"/>
<feature type="compositionally biased region" description="Low complexity" evidence="1">
    <location>
        <begin position="137"/>
        <end position="151"/>
    </location>
</feature>
<feature type="compositionally biased region" description="Basic residues" evidence="1">
    <location>
        <begin position="122"/>
        <end position="136"/>
    </location>
</feature>
<keyword evidence="3" id="KW-1185">Reference proteome</keyword>